<dbReference type="OMA" id="ICRLVTT"/>
<keyword evidence="2 10" id="KW-0812">Transmembrane</keyword>
<reference evidence="14" key="1">
    <citation type="submission" date="2017-02" db="UniProtKB">
        <authorList>
            <consortium name="WormBaseParasite"/>
        </authorList>
    </citation>
    <scope>IDENTIFICATION</scope>
</reference>
<feature type="transmembrane region" description="Helical" evidence="10">
    <location>
        <begin position="162"/>
        <end position="185"/>
    </location>
</feature>
<reference evidence="12 13" key="2">
    <citation type="submission" date="2018-11" db="EMBL/GenBank/DDBJ databases">
        <authorList>
            <consortium name="Pathogen Informatics"/>
        </authorList>
    </citation>
    <scope>NUCLEOTIDE SEQUENCE [LARGE SCALE GENOMIC DNA]</scope>
</reference>
<evidence type="ECO:0000256" key="4">
    <source>
        <dbReference type="ARBA" id="ARBA00022771"/>
    </source>
</evidence>
<keyword evidence="13" id="KW-1185">Reference proteome</keyword>
<dbReference type="FunFam" id="3.30.40.10:FF:000009">
    <property type="entry name" value="E3 ubiquitin-protein ligase RNF130"/>
    <property type="match status" value="1"/>
</dbReference>
<dbReference type="AlphaFoldDB" id="A0A0N5CLW7"/>
<keyword evidence="4 8" id="KW-0863">Zinc-finger</keyword>
<protein>
    <submittedName>
        <fullName evidence="14">RING-type domain-containing protein</fullName>
    </submittedName>
</protein>
<evidence type="ECO:0000256" key="9">
    <source>
        <dbReference type="SAM" id="MobiDB-lite"/>
    </source>
</evidence>
<dbReference type="STRING" id="103827.A0A0N5CLW7"/>
<dbReference type="SMART" id="SM00184">
    <property type="entry name" value="RING"/>
    <property type="match status" value="1"/>
</dbReference>
<evidence type="ECO:0000256" key="3">
    <source>
        <dbReference type="ARBA" id="ARBA00022723"/>
    </source>
</evidence>
<evidence type="ECO:0000256" key="1">
    <source>
        <dbReference type="ARBA" id="ARBA00004370"/>
    </source>
</evidence>
<feature type="transmembrane region" description="Helical" evidence="10">
    <location>
        <begin position="197"/>
        <end position="215"/>
    </location>
</feature>
<dbReference type="Gene3D" id="3.30.40.10">
    <property type="entry name" value="Zinc/RING finger domain, C3HC4 (zinc finger)"/>
    <property type="match status" value="1"/>
</dbReference>
<sequence>MSLMNLQQSQFQTLQCGTTTFSKLTFDVPNRSIFLPTGRLVYVPLEKIVGGEICRLAATTKPHSTYSFTSYQQIITQCNNCTECPSGLNSIYAYLQRILKDIKVSLIVIIRGAIHQLVKDNESDKKIRFAFIDEEVPITLEDCQIVESTDNDTLRSFSKTSVLFVSISFIILMVISLAWLVFYYVQRQFLSHKNKPFYYLVLKTFTAYFTFRYAYAKDRLQRRLFNAAKKALTRIPTKSIGIGDEILDTDCPVCIDPYRTGDIVRSLPCRHIFHKTCVDPWLLEHRTCPMCKSDILKAFGYHISANRRAANNADGESVQQISRDGHRLSVDVHSLAESESAFPYTEHSETQDPFTFTPITQPQVVQVMHCSNANAFSIIPLTVHNMPAPAASNEESRNENMSTEQASVFPRRISWQLRRPSTAAHIINLIHVRSCSFSHTTPPSSELQKSQRVTSRSSTFVSSPTQEVSNKKVGVLNDNFQPSPSSLVPSELIFASLPGQTCSSSFQDETKTGQSPTSHTNV</sequence>
<dbReference type="GO" id="GO:0008270">
    <property type="term" value="F:zinc ion binding"/>
    <property type="evidence" value="ECO:0007669"/>
    <property type="project" value="UniProtKB-KW"/>
</dbReference>
<dbReference type="InterPro" id="IPR013083">
    <property type="entry name" value="Znf_RING/FYVE/PHD"/>
</dbReference>
<organism evidence="14">
    <name type="scientific">Thelazia callipaeda</name>
    <name type="common">Oriental eyeworm</name>
    <name type="synonym">Parasitic nematode</name>
    <dbReference type="NCBI Taxonomy" id="103827"/>
    <lineage>
        <taxon>Eukaryota</taxon>
        <taxon>Metazoa</taxon>
        <taxon>Ecdysozoa</taxon>
        <taxon>Nematoda</taxon>
        <taxon>Chromadorea</taxon>
        <taxon>Rhabditida</taxon>
        <taxon>Spirurina</taxon>
        <taxon>Spiruromorpha</taxon>
        <taxon>Thelazioidea</taxon>
        <taxon>Thelaziidae</taxon>
        <taxon>Thelazia</taxon>
    </lineage>
</organism>
<accession>A0A0N5CLW7</accession>
<feature type="compositionally biased region" description="Low complexity" evidence="9">
    <location>
        <begin position="450"/>
        <end position="463"/>
    </location>
</feature>
<dbReference type="EMBL" id="UYYF01000120">
    <property type="protein sequence ID" value="VDM96383.1"/>
    <property type="molecule type" value="Genomic_DNA"/>
</dbReference>
<keyword evidence="3" id="KW-0479">Metal-binding</keyword>
<keyword evidence="7 10" id="KW-0472">Membrane</keyword>
<dbReference type="Pfam" id="PF13639">
    <property type="entry name" value="zf-RING_2"/>
    <property type="match status" value="1"/>
</dbReference>
<keyword evidence="6 10" id="KW-1133">Transmembrane helix</keyword>
<dbReference type="WBParaSite" id="TCLT_0000112001-mRNA-1">
    <property type="protein sequence ID" value="TCLT_0000112001-mRNA-1"/>
    <property type="gene ID" value="TCLT_0000112001"/>
</dbReference>
<dbReference type="CDD" id="cd16668">
    <property type="entry name" value="RING-H2_RNF130-like"/>
    <property type="match status" value="1"/>
</dbReference>
<dbReference type="PROSITE" id="PS50089">
    <property type="entry name" value="ZF_RING_2"/>
    <property type="match status" value="1"/>
</dbReference>
<evidence type="ECO:0000256" key="6">
    <source>
        <dbReference type="ARBA" id="ARBA00022989"/>
    </source>
</evidence>
<evidence type="ECO:0000259" key="11">
    <source>
        <dbReference type="PROSITE" id="PS50089"/>
    </source>
</evidence>
<dbReference type="GO" id="GO:0016020">
    <property type="term" value="C:membrane"/>
    <property type="evidence" value="ECO:0007669"/>
    <property type="project" value="UniProtKB-SubCell"/>
</dbReference>
<evidence type="ECO:0000256" key="2">
    <source>
        <dbReference type="ARBA" id="ARBA00022692"/>
    </source>
</evidence>
<evidence type="ECO:0000313" key="13">
    <source>
        <dbReference type="Proteomes" id="UP000276776"/>
    </source>
</evidence>
<feature type="domain" description="RING-type" evidence="11">
    <location>
        <begin position="251"/>
        <end position="292"/>
    </location>
</feature>
<dbReference type="OrthoDB" id="5357315at2759"/>
<dbReference type="PANTHER" id="PTHR46539:SF23">
    <property type="entry name" value="RING-TYPE DOMAIN-CONTAINING PROTEIN"/>
    <property type="match status" value="1"/>
</dbReference>
<dbReference type="SUPFAM" id="SSF57850">
    <property type="entry name" value="RING/U-box"/>
    <property type="match status" value="1"/>
</dbReference>
<dbReference type="InterPro" id="IPR001841">
    <property type="entry name" value="Znf_RING"/>
</dbReference>
<gene>
    <name evidence="12" type="ORF">TCLT_LOCUS1121</name>
</gene>
<evidence type="ECO:0000256" key="7">
    <source>
        <dbReference type="ARBA" id="ARBA00023136"/>
    </source>
</evidence>
<evidence type="ECO:0000313" key="14">
    <source>
        <dbReference type="WBParaSite" id="TCLT_0000112001-mRNA-1"/>
    </source>
</evidence>
<evidence type="ECO:0000313" key="12">
    <source>
        <dbReference type="EMBL" id="VDM96383.1"/>
    </source>
</evidence>
<evidence type="ECO:0000256" key="10">
    <source>
        <dbReference type="SAM" id="Phobius"/>
    </source>
</evidence>
<keyword evidence="5" id="KW-0862">Zinc</keyword>
<feature type="region of interest" description="Disordered" evidence="9">
    <location>
        <begin position="440"/>
        <end position="467"/>
    </location>
</feature>
<evidence type="ECO:0000256" key="8">
    <source>
        <dbReference type="PROSITE-ProRule" id="PRU00175"/>
    </source>
</evidence>
<name>A0A0N5CLW7_THECL</name>
<dbReference type="PANTHER" id="PTHR46539">
    <property type="entry name" value="E3 UBIQUITIN-PROTEIN LIGASE ATL42"/>
    <property type="match status" value="1"/>
</dbReference>
<proteinExistence type="predicted"/>
<dbReference type="Proteomes" id="UP000276776">
    <property type="component" value="Unassembled WGS sequence"/>
</dbReference>
<comment type="subcellular location">
    <subcellularLocation>
        <location evidence="1">Membrane</location>
    </subcellularLocation>
</comment>
<evidence type="ECO:0000256" key="5">
    <source>
        <dbReference type="ARBA" id="ARBA00022833"/>
    </source>
</evidence>